<name>A0A922AC78_CARIL</name>
<sequence>MENNGAEVVELRYYCTIKVHQLMCLELKKFIDRILEILPAIESARPRCTSGIQALCTLKIAMDKAKLLIQHCSESSKLYLICGIARDLKCTKLPLEPSEEEAGKVILGLLRQTIPVSNSVNDLELEVVRLAVLTLKLISPSAVLIEKISIKRLHDKATDEDPKKKIFKWFLYLLKKYGKIIGRYQDDSHM</sequence>
<organism evidence="1 2">
    <name type="scientific">Carya illinoinensis</name>
    <name type="common">Pecan</name>
    <dbReference type="NCBI Taxonomy" id="32201"/>
    <lineage>
        <taxon>Eukaryota</taxon>
        <taxon>Viridiplantae</taxon>
        <taxon>Streptophyta</taxon>
        <taxon>Embryophyta</taxon>
        <taxon>Tracheophyta</taxon>
        <taxon>Spermatophyta</taxon>
        <taxon>Magnoliopsida</taxon>
        <taxon>eudicotyledons</taxon>
        <taxon>Gunneridae</taxon>
        <taxon>Pentapetalae</taxon>
        <taxon>rosids</taxon>
        <taxon>fabids</taxon>
        <taxon>Fagales</taxon>
        <taxon>Juglandaceae</taxon>
        <taxon>Carya</taxon>
    </lineage>
</organism>
<dbReference type="AlphaFoldDB" id="A0A922AC78"/>
<evidence type="ECO:0000313" key="2">
    <source>
        <dbReference type="Proteomes" id="UP000811246"/>
    </source>
</evidence>
<gene>
    <name evidence="1" type="ORF">I3842_15G076600</name>
</gene>
<accession>A0A922AC78</accession>
<protein>
    <submittedName>
        <fullName evidence="1">Uncharacterized protein</fullName>
    </submittedName>
</protein>
<comment type="caution">
    <text evidence="1">The sequence shown here is derived from an EMBL/GenBank/DDBJ whole genome shotgun (WGS) entry which is preliminary data.</text>
</comment>
<dbReference type="EMBL" id="CM031839">
    <property type="protein sequence ID" value="KAG6675000.1"/>
    <property type="molecule type" value="Genomic_DNA"/>
</dbReference>
<dbReference type="Proteomes" id="UP000811246">
    <property type="component" value="Chromosome 15"/>
</dbReference>
<evidence type="ECO:0000313" key="1">
    <source>
        <dbReference type="EMBL" id="KAG6675000.1"/>
    </source>
</evidence>
<reference evidence="1" key="1">
    <citation type="submission" date="2021-01" db="EMBL/GenBank/DDBJ databases">
        <authorList>
            <person name="Lovell J.T."/>
            <person name="Bentley N."/>
            <person name="Bhattarai G."/>
            <person name="Jenkins J.W."/>
            <person name="Sreedasyam A."/>
            <person name="Alarcon Y."/>
            <person name="Bock C."/>
            <person name="Boston L."/>
            <person name="Carlson J."/>
            <person name="Cervantes K."/>
            <person name="Clermont K."/>
            <person name="Krom N."/>
            <person name="Kubenka K."/>
            <person name="Mamidi S."/>
            <person name="Mattison C."/>
            <person name="Monteros M."/>
            <person name="Pisani C."/>
            <person name="Plott C."/>
            <person name="Rajasekar S."/>
            <person name="Rhein H.S."/>
            <person name="Rohla C."/>
            <person name="Song M."/>
            <person name="Hilaire R.S."/>
            <person name="Shu S."/>
            <person name="Wells L."/>
            <person name="Wang X."/>
            <person name="Webber J."/>
            <person name="Heerema R.J."/>
            <person name="Klein P."/>
            <person name="Conner P."/>
            <person name="Grauke L."/>
            <person name="Grimwood J."/>
            <person name="Schmutz J."/>
            <person name="Randall J.J."/>
        </authorList>
    </citation>
    <scope>NUCLEOTIDE SEQUENCE</scope>
    <source>
        <tissue evidence="1">Leaf</tissue>
    </source>
</reference>
<proteinExistence type="predicted"/>